<keyword evidence="7 15" id="KW-0418">Kinase</keyword>
<dbReference type="Gene3D" id="6.10.340.10">
    <property type="match status" value="1"/>
</dbReference>
<dbReference type="STRING" id="180332.GCA_000797495_02776"/>
<dbReference type="PANTHER" id="PTHR34220:SF11">
    <property type="entry name" value="SENSOR PROTEIN KINASE HPTS"/>
    <property type="match status" value="1"/>
</dbReference>
<keyword evidence="16" id="KW-1185">Reference proteome</keyword>
<comment type="caution">
    <text evidence="15">The sequence shown here is derived from an EMBL/GenBank/DDBJ whole genome shotgun (WGS) entry which is preliminary data.</text>
</comment>
<feature type="transmembrane region" description="Helical" evidence="13">
    <location>
        <begin position="12"/>
        <end position="33"/>
    </location>
</feature>
<evidence type="ECO:0000256" key="6">
    <source>
        <dbReference type="ARBA" id="ARBA00022741"/>
    </source>
</evidence>
<reference evidence="15 16" key="1">
    <citation type="journal article" date="2019" name="Anaerobe">
        <title>Detection of Robinsoniella peoriensis in multiple bone samples of a trauma patient.</title>
        <authorList>
            <person name="Schrottner P."/>
            <person name="Hartwich K."/>
            <person name="Bunk B."/>
            <person name="Schober I."/>
            <person name="Helbig S."/>
            <person name="Rudolph W.W."/>
            <person name="Gunzer F."/>
        </authorList>
    </citation>
    <scope>NUCLEOTIDE SEQUENCE [LARGE SCALE GENOMIC DNA]</scope>
    <source>
        <strain evidence="15 16">DSM 106044</strain>
    </source>
</reference>
<dbReference type="Pfam" id="PF06580">
    <property type="entry name" value="His_kinase"/>
    <property type="match status" value="1"/>
</dbReference>
<feature type="domain" description="HAMP" evidence="14">
    <location>
        <begin position="316"/>
        <end position="368"/>
    </location>
</feature>
<dbReference type="InterPro" id="IPR050640">
    <property type="entry name" value="Bact_2-comp_sensor_kinase"/>
</dbReference>
<dbReference type="CDD" id="cd06225">
    <property type="entry name" value="HAMP"/>
    <property type="match status" value="1"/>
</dbReference>
<dbReference type="SUPFAM" id="SSF158472">
    <property type="entry name" value="HAMP domain-like"/>
    <property type="match status" value="1"/>
</dbReference>
<proteinExistence type="predicted"/>
<keyword evidence="10" id="KW-0902">Two-component regulatory system</keyword>
<dbReference type="Gene3D" id="3.30.565.10">
    <property type="entry name" value="Histidine kinase-like ATPase, C-terminal domain"/>
    <property type="match status" value="1"/>
</dbReference>
<evidence type="ECO:0000313" key="16">
    <source>
        <dbReference type="Proteomes" id="UP000306509"/>
    </source>
</evidence>
<dbReference type="InterPro" id="IPR036890">
    <property type="entry name" value="HATPase_C_sf"/>
</dbReference>
<keyword evidence="4 15" id="KW-0808">Transferase</keyword>
<evidence type="ECO:0000256" key="2">
    <source>
        <dbReference type="ARBA" id="ARBA00022475"/>
    </source>
</evidence>
<dbReference type="InterPro" id="IPR003660">
    <property type="entry name" value="HAMP_dom"/>
</dbReference>
<dbReference type="InterPro" id="IPR010559">
    <property type="entry name" value="Sig_transdc_His_kin_internal"/>
</dbReference>
<keyword evidence="12" id="KW-0175">Coiled coil</keyword>
<feature type="transmembrane region" description="Helical" evidence="13">
    <location>
        <begin position="296"/>
        <end position="315"/>
    </location>
</feature>
<keyword evidence="5 13" id="KW-0812">Transmembrane</keyword>
<keyword evidence="6" id="KW-0547">Nucleotide-binding</keyword>
<dbReference type="SMART" id="SM00304">
    <property type="entry name" value="HAMP"/>
    <property type="match status" value="1"/>
</dbReference>
<evidence type="ECO:0000259" key="14">
    <source>
        <dbReference type="PROSITE" id="PS50885"/>
    </source>
</evidence>
<dbReference type="Pfam" id="PF02518">
    <property type="entry name" value="HATPase_c"/>
    <property type="match status" value="1"/>
</dbReference>
<keyword evidence="2" id="KW-1003">Cell membrane</keyword>
<dbReference type="GO" id="GO:0005886">
    <property type="term" value="C:plasma membrane"/>
    <property type="evidence" value="ECO:0007669"/>
    <property type="project" value="UniProtKB-SubCell"/>
</dbReference>
<evidence type="ECO:0000256" key="1">
    <source>
        <dbReference type="ARBA" id="ARBA00004651"/>
    </source>
</evidence>
<dbReference type="AlphaFoldDB" id="A0A4U8Q4I6"/>
<accession>A0A4U8Q4I6</accession>
<evidence type="ECO:0000256" key="7">
    <source>
        <dbReference type="ARBA" id="ARBA00022777"/>
    </source>
</evidence>
<evidence type="ECO:0000256" key="8">
    <source>
        <dbReference type="ARBA" id="ARBA00022840"/>
    </source>
</evidence>
<dbReference type="InterPro" id="IPR003594">
    <property type="entry name" value="HATPase_dom"/>
</dbReference>
<dbReference type="EMBL" id="QGQD01000066">
    <property type="protein sequence ID" value="TLC99729.1"/>
    <property type="molecule type" value="Genomic_DNA"/>
</dbReference>
<protein>
    <submittedName>
        <fullName evidence="15">Sensor histidine kinase YehU</fullName>
        <ecNumber evidence="15">2.7.13.3</ecNumber>
    </submittedName>
</protein>
<evidence type="ECO:0000256" key="4">
    <source>
        <dbReference type="ARBA" id="ARBA00022679"/>
    </source>
</evidence>
<dbReference type="PANTHER" id="PTHR34220">
    <property type="entry name" value="SENSOR HISTIDINE KINASE YPDA"/>
    <property type="match status" value="1"/>
</dbReference>
<gene>
    <name evidence="15" type="primary">yehU_26</name>
    <name evidence="15" type="ORF">DSM106044_03370</name>
</gene>
<dbReference type="GO" id="GO:0005524">
    <property type="term" value="F:ATP binding"/>
    <property type="evidence" value="ECO:0007669"/>
    <property type="project" value="UniProtKB-KW"/>
</dbReference>
<keyword evidence="8" id="KW-0067">ATP-binding</keyword>
<dbReference type="SUPFAM" id="SSF55874">
    <property type="entry name" value="ATPase domain of HSP90 chaperone/DNA topoisomerase II/histidine kinase"/>
    <property type="match status" value="1"/>
</dbReference>
<keyword evidence="11 13" id="KW-0472">Membrane</keyword>
<evidence type="ECO:0000256" key="5">
    <source>
        <dbReference type="ARBA" id="ARBA00022692"/>
    </source>
</evidence>
<dbReference type="Proteomes" id="UP000306509">
    <property type="component" value="Unassembled WGS sequence"/>
</dbReference>
<evidence type="ECO:0000256" key="3">
    <source>
        <dbReference type="ARBA" id="ARBA00022553"/>
    </source>
</evidence>
<dbReference type="EC" id="2.7.13.3" evidence="15"/>
<evidence type="ECO:0000256" key="13">
    <source>
        <dbReference type="SAM" id="Phobius"/>
    </source>
</evidence>
<evidence type="ECO:0000313" key="15">
    <source>
        <dbReference type="EMBL" id="TLC99729.1"/>
    </source>
</evidence>
<evidence type="ECO:0000256" key="10">
    <source>
        <dbReference type="ARBA" id="ARBA00023012"/>
    </source>
</evidence>
<organism evidence="15 16">
    <name type="scientific">Robinsoniella peoriensis</name>
    <dbReference type="NCBI Taxonomy" id="180332"/>
    <lineage>
        <taxon>Bacteria</taxon>
        <taxon>Bacillati</taxon>
        <taxon>Bacillota</taxon>
        <taxon>Clostridia</taxon>
        <taxon>Lachnospirales</taxon>
        <taxon>Lachnospiraceae</taxon>
        <taxon>Robinsoniella</taxon>
    </lineage>
</organism>
<comment type="subcellular location">
    <subcellularLocation>
        <location evidence="1">Cell membrane</location>
        <topology evidence="1">Multi-pass membrane protein</topology>
    </subcellularLocation>
</comment>
<dbReference type="PROSITE" id="PS50885">
    <property type="entry name" value="HAMP"/>
    <property type="match status" value="1"/>
</dbReference>
<dbReference type="GO" id="GO:0000155">
    <property type="term" value="F:phosphorelay sensor kinase activity"/>
    <property type="evidence" value="ECO:0007669"/>
    <property type="project" value="InterPro"/>
</dbReference>
<evidence type="ECO:0000256" key="11">
    <source>
        <dbReference type="ARBA" id="ARBA00023136"/>
    </source>
</evidence>
<evidence type="ECO:0000256" key="12">
    <source>
        <dbReference type="SAM" id="Coils"/>
    </source>
</evidence>
<feature type="coiled-coil region" evidence="12">
    <location>
        <begin position="356"/>
        <end position="383"/>
    </location>
</feature>
<keyword evidence="9 13" id="KW-1133">Transmembrane helix</keyword>
<dbReference type="RefSeq" id="WP_161597377.1">
    <property type="nucleotide sequence ID" value="NZ_QGQD01000066.1"/>
</dbReference>
<name>A0A4U8Q4I6_9FIRM</name>
<sequence>MKKLHLNSTVVKILCTVILGIIFVSFAVSAFVIHLSENIFIDTYGKSQERVFQQVEKEFNDCHETLMKVASSIDSSWAFRLYFDDKQMDKKTEFQTVYQMQRDLKQALSSDLSDVSVMVIGITGKSYINQQENITTPVNEILENDLSKRSLDNPKTIQYQYFDKGLTSTSKDGQALIGAKALTYLESSRPYAIVYFTMRERDVKDYYDYFTGDTTDFYLVDDKHRVVSSNRNESIGSVLDKEWVTDQDEQYLRRNFKENNKVYTILKTRMPYFGFSIYGIIDNAKALDNQYNIPQMALICLGIACVVLIFITIITRQITRPLSIMAGKMSEIRKGDFGQYMEIKGTEEIRELATTYNFMLDDLKRYIDELMRTQEEKRRSEIKALQMQINPHYIYNTLASIKWLIWQGDAGKSSQTIDAFIKLLRNTISDTSECITIEQEIENLKNYVLINQTRYGEQVQVDYYVSDECMNCMIPKMLLQPFIENAFFHAFPSGRKGNIKVCIRKMERDMNIEIVDDGIGMKKSRVLSLSSGHDKSEHFSGIGINNVDDRLKLLYGADYGLNILSEEKEGTTVIIRLPIQNDEINDQTHSNTKRKLFIE</sequence>
<keyword evidence="3" id="KW-0597">Phosphoprotein</keyword>
<dbReference type="Pfam" id="PF00672">
    <property type="entry name" value="HAMP"/>
    <property type="match status" value="1"/>
</dbReference>
<evidence type="ECO:0000256" key="9">
    <source>
        <dbReference type="ARBA" id="ARBA00022989"/>
    </source>
</evidence>